<reference evidence="3" key="1">
    <citation type="journal article" date="2015" name="Nature">
        <title>Complex archaea that bridge the gap between prokaryotes and eukaryotes.</title>
        <authorList>
            <person name="Spang A."/>
            <person name="Saw J.H."/>
            <person name="Jorgensen S.L."/>
            <person name="Zaremba-Niedzwiedzka K."/>
            <person name="Martijn J."/>
            <person name="Lind A.E."/>
            <person name="van Eijk R."/>
            <person name="Schleper C."/>
            <person name="Guy L."/>
            <person name="Ettema T.J."/>
        </authorList>
    </citation>
    <scope>NUCLEOTIDE SEQUENCE</scope>
</reference>
<feature type="transmembrane region" description="Helical" evidence="2">
    <location>
        <begin position="83"/>
        <end position="107"/>
    </location>
</feature>
<dbReference type="AlphaFoldDB" id="A0A0F9TU34"/>
<accession>A0A0F9TU34</accession>
<keyword evidence="2" id="KW-1133">Transmembrane helix</keyword>
<evidence type="ECO:0008006" key="4">
    <source>
        <dbReference type="Google" id="ProtNLM"/>
    </source>
</evidence>
<feature type="region of interest" description="Disordered" evidence="1">
    <location>
        <begin position="349"/>
        <end position="370"/>
    </location>
</feature>
<dbReference type="InterPro" id="IPR017516">
    <property type="entry name" value="AbrB_dup"/>
</dbReference>
<feature type="compositionally biased region" description="Basic and acidic residues" evidence="1">
    <location>
        <begin position="355"/>
        <end position="370"/>
    </location>
</feature>
<evidence type="ECO:0000313" key="3">
    <source>
        <dbReference type="EMBL" id="KKN84560.1"/>
    </source>
</evidence>
<dbReference type="GO" id="GO:0010468">
    <property type="term" value="P:regulation of gene expression"/>
    <property type="evidence" value="ECO:0007669"/>
    <property type="project" value="InterPro"/>
</dbReference>
<proteinExistence type="predicted"/>
<gene>
    <name evidence="3" type="ORF">LCGC14_0288260</name>
</gene>
<dbReference type="Pfam" id="PF05145">
    <property type="entry name" value="AbrB"/>
    <property type="match status" value="1"/>
</dbReference>
<dbReference type="PANTHER" id="PTHR38457">
    <property type="entry name" value="REGULATOR ABRB-RELATED"/>
    <property type="match status" value="1"/>
</dbReference>
<comment type="caution">
    <text evidence="3">The sequence shown here is derived from an EMBL/GenBank/DDBJ whole genome shotgun (WGS) entry which is preliminary data.</text>
</comment>
<keyword evidence="2" id="KW-0472">Membrane</keyword>
<feature type="transmembrane region" description="Helical" evidence="2">
    <location>
        <begin position="220"/>
        <end position="247"/>
    </location>
</feature>
<dbReference type="PIRSF" id="PIRSF038991">
    <property type="entry name" value="Protein_AbrB"/>
    <property type="match status" value="1"/>
</dbReference>
<dbReference type="GO" id="GO:0016020">
    <property type="term" value="C:membrane"/>
    <property type="evidence" value="ECO:0007669"/>
    <property type="project" value="InterPro"/>
</dbReference>
<dbReference type="NCBIfam" id="TIGR03082">
    <property type="entry name" value="Gneg_AbrB_dup"/>
    <property type="match status" value="2"/>
</dbReference>
<dbReference type="InterPro" id="IPR007820">
    <property type="entry name" value="AbrB_fam"/>
</dbReference>
<dbReference type="PANTHER" id="PTHR38457:SF1">
    <property type="entry name" value="REGULATOR ABRB-RELATED"/>
    <property type="match status" value="1"/>
</dbReference>
<keyword evidence="2" id="KW-0812">Transmembrane</keyword>
<organism evidence="3">
    <name type="scientific">marine sediment metagenome</name>
    <dbReference type="NCBI Taxonomy" id="412755"/>
    <lineage>
        <taxon>unclassified sequences</taxon>
        <taxon>metagenomes</taxon>
        <taxon>ecological metagenomes</taxon>
    </lineage>
</organism>
<dbReference type="EMBL" id="LAZR01000170">
    <property type="protein sequence ID" value="KKN84560.1"/>
    <property type="molecule type" value="Genomic_DNA"/>
</dbReference>
<protein>
    <recommendedName>
        <fullName evidence="4">Ammonia monooxygenase</fullName>
    </recommendedName>
</protein>
<evidence type="ECO:0000256" key="2">
    <source>
        <dbReference type="SAM" id="Phobius"/>
    </source>
</evidence>
<sequence>MRAVDGRTLSHRFATLALAGLGGLAASALGLPVAWLLGPVLAVSAASIAGLDTELPQVLRTLAFFVLGVQAGSGVTPDVLEQIAIWPLSFAVQMLGVGVVIVLTHAFLHRVLHWDKDTALFASLPGALSFVLAAASETRADLTRITIVQSVRLLFLIGALTPILAWLEGGADVVAMARGTEGTLADYALLFSLCALVAFAGHLIRLPGGMMLGALIGSGALHVGGVSTVAIPPVLAIPSLVLLGTLIGSRLKGINITAFSRLLPAAIGSFAIGLVVSAAAAAVAVVALGIGFGKVALAYAPGALEALTVLAFQFDVDPAYVAAHHVVRFVSIAMVVPLLAKRRARPGDTVAPPINEKERLSGVDGSEDRR</sequence>
<name>A0A0F9TU34_9ZZZZ</name>
<feature type="transmembrane region" description="Helical" evidence="2">
    <location>
        <begin position="267"/>
        <end position="288"/>
    </location>
</feature>
<feature type="transmembrane region" description="Helical" evidence="2">
    <location>
        <begin position="320"/>
        <end position="340"/>
    </location>
</feature>
<feature type="transmembrane region" description="Helical" evidence="2">
    <location>
        <begin position="147"/>
        <end position="167"/>
    </location>
</feature>
<evidence type="ECO:0000256" key="1">
    <source>
        <dbReference type="SAM" id="MobiDB-lite"/>
    </source>
</evidence>
<feature type="transmembrane region" description="Helical" evidence="2">
    <location>
        <begin position="187"/>
        <end position="208"/>
    </location>
</feature>
<feature type="transmembrane region" description="Helical" evidence="2">
    <location>
        <begin position="119"/>
        <end position="135"/>
    </location>
</feature>